<evidence type="ECO:0000259" key="2">
    <source>
        <dbReference type="Pfam" id="PF13529"/>
    </source>
</evidence>
<reference evidence="3 4" key="1">
    <citation type="submission" date="2017-09" db="EMBL/GenBank/DDBJ databases">
        <title>Depth-based differentiation of microbial function through sediment-hosted aquifers and enrichment of novel symbionts in the deep terrestrial subsurface.</title>
        <authorList>
            <person name="Probst A.J."/>
            <person name="Ladd B."/>
            <person name="Jarett J.K."/>
            <person name="Geller-Mcgrath D.E."/>
            <person name="Sieber C.M."/>
            <person name="Emerson J.B."/>
            <person name="Anantharaman K."/>
            <person name="Thomas B.C."/>
            <person name="Malmstrom R."/>
            <person name="Stieglmeier M."/>
            <person name="Klingl A."/>
            <person name="Woyke T."/>
            <person name="Ryan C.M."/>
            <person name="Banfield J.F."/>
        </authorList>
    </citation>
    <scope>NUCLEOTIDE SEQUENCE [LARGE SCALE GENOMIC DNA]</scope>
    <source>
        <strain evidence="3">CG23_combo_of_CG06-09_8_20_14_all_39_39</strain>
    </source>
</reference>
<evidence type="ECO:0000313" key="4">
    <source>
        <dbReference type="Proteomes" id="UP000231235"/>
    </source>
</evidence>
<keyword evidence="1" id="KW-0472">Membrane</keyword>
<protein>
    <recommendedName>
        <fullName evidence="2">Peptidase C39-like domain-containing protein</fullName>
    </recommendedName>
</protein>
<keyword evidence="1" id="KW-0812">Transmembrane</keyword>
<evidence type="ECO:0000256" key="1">
    <source>
        <dbReference type="SAM" id="Phobius"/>
    </source>
</evidence>
<dbReference type="Pfam" id="PF13529">
    <property type="entry name" value="Peptidase_C39_2"/>
    <property type="match status" value="1"/>
</dbReference>
<dbReference type="Gene3D" id="3.90.70.10">
    <property type="entry name" value="Cysteine proteinases"/>
    <property type="match status" value="1"/>
</dbReference>
<dbReference type="EMBL" id="PCRX01000039">
    <property type="protein sequence ID" value="PIP28897.1"/>
    <property type="molecule type" value="Genomic_DNA"/>
</dbReference>
<organism evidence="3 4">
    <name type="scientific">Candidatus Kuenenbacteria bacterium CG23_combo_of_CG06-09_8_20_14_all_39_39</name>
    <dbReference type="NCBI Taxonomy" id="1974623"/>
    <lineage>
        <taxon>Bacteria</taxon>
        <taxon>Candidatus Kueneniibacteriota</taxon>
    </lineage>
</organism>
<dbReference type="AlphaFoldDB" id="A0A2G9Z6U6"/>
<accession>A0A2G9Z6U6</accession>
<comment type="caution">
    <text evidence="3">The sequence shown here is derived from an EMBL/GenBank/DDBJ whole genome shotgun (WGS) entry which is preliminary data.</text>
</comment>
<evidence type="ECO:0000313" key="3">
    <source>
        <dbReference type="EMBL" id="PIP28897.1"/>
    </source>
</evidence>
<feature type="domain" description="Peptidase C39-like" evidence="2">
    <location>
        <begin position="97"/>
        <end position="243"/>
    </location>
</feature>
<feature type="transmembrane region" description="Helical" evidence="1">
    <location>
        <begin position="7"/>
        <end position="27"/>
    </location>
</feature>
<sequence>MEFYKKFFLALGLIIPAFILCFGFWLFNSSMFENIIFSNNKPRKEQNIPSRNFDNNPVRLEVKIGENNGDKNKQTGSQDKLPDNREVDKILTAITVLDVPFTPQAPHGEWDNPIYQDACEETSALMAIYWLRGKSLTKTEANRKIVDLANWQTENYGEYRDTSAADTVERIFKGYFGYEDVQAKKNISLQDIIDESQKGKLVIVPANGRALANPYYTAPGPERHNLVIRGYDQATDEFITNDPGTSRGELYRYRSAVLFNAIRDYSTGYHLPIEGIEKNMIVVSHQ</sequence>
<keyword evidence="1" id="KW-1133">Transmembrane helix</keyword>
<dbReference type="InterPro" id="IPR039564">
    <property type="entry name" value="Peptidase_C39-like"/>
</dbReference>
<gene>
    <name evidence="3" type="ORF">COX28_02135</name>
</gene>
<dbReference type="Proteomes" id="UP000231235">
    <property type="component" value="Unassembled WGS sequence"/>
</dbReference>
<name>A0A2G9Z6U6_9BACT</name>
<proteinExistence type="predicted"/>